<name>A0A0H4W5V4_9BACT</name>
<evidence type="ECO:0000313" key="2">
    <source>
        <dbReference type="Proteomes" id="UP000036458"/>
    </source>
</evidence>
<gene>
    <name evidence="1" type="ORF">TH63_09445</name>
</gene>
<evidence type="ECO:0000313" key="1">
    <source>
        <dbReference type="EMBL" id="AKQ45816.1"/>
    </source>
</evidence>
<dbReference type="AlphaFoldDB" id="A0A0H4W5V4"/>
<dbReference type="STRING" id="1379910.TH63_09445"/>
<sequence length="98" mass="11467">MQQEVKNVFGRTFYRIRYNAQSNMVEAEWHGAATQQDLRKAVVAGLELHERTRCAFRLNYNTGSSGPWSDSVTWLEKEWLPRFPRRARGNRLSKPSPK</sequence>
<organism evidence="1 2">
    <name type="scientific">Rufibacter radiotolerans</name>
    <dbReference type="NCBI Taxonomy" id="1379910"/>
    <lineage>
        <taxon>Bacteria</taxon>
        <taxon>Pseudomonadati</taxon>
        <taxon>Bacteroidota</taxon>
        <taxon>Cytophagia</taxon>
        <taxon>Cytophagales</taxon>
        <taxon>Hymenobacteraceae</taxon>
        <taxon>Rufibacter</taxon>
    </lineage>
</organism>
<dbReference type="PATRIC" id="fig|1379910.4.peg.2048"/>
<protein>
    <submittedName>
        <fullName evidence="1">Uncharacterized protein</fullName>
    </submittedName>
</protein>
<proteinExistence type="predicted"/>
<dbReference type="Proteomes" id="UP000036458">
    <property type="component" value="Chromosome"/>
</dbReference>
<dbReference type="KEGG" id="ruf:TH63_09445"/>
<dbReference type="EMBL" id="CP010777">
    <property type="protein sequence ID" value="AKQ45816.1"/>
    <property type="molecule type" value="Genomic_DNA"/>
</dbReference>
<accession>A0A0H4W5V4</accession>
<keyword evidence="2" id="KW-1185">Reference proteome</keyword>
<reference evidence="1 2" key="1">
    <citation type="submission" date="2015-01" db="EMBL/GenBank/DDBJ databases">
        <title>Rufibacter sp./DG31D/ whole genome sequencing.</title>
        <authorList>
            <person name="Kim M.K."/>
            <person name="Srinivasan S."/>
            <person name="Lee J.-J."/>
        </authorList>
    </citation>
    <scope>NUCLEOTIDE SEQUENCE [LARGE SCALE GENOMIC DNA]</scope>
    <source>
        <strain evidence="1 2">DG31D</strain>
    </source>
</reference>